<evidence type="ECO:0000259" key="3">
    <source>
        <dbReference type="PROSITE" id="PS50001"/>
    </source>
</evidence>
<dbReference type="GeneID" id="68118790"/>
<feature type="compositionally biased region" description="Polar residues" evidence="2">
    <location>
        <begin position="1"/>
        <end position="12"/>
    </location>
</feature>
<accession>A0A6A5CBB2</accession>
<dbReference type="InterPro" id="IPR036860">
    <property type="entry name" value="SH2_dom_sf"/>
</dbReference>
<dbReference type="SUPFAM" id="SSF55550">
    <property type="entry name" value="SH2 domain"/>
    <property type="match status" value="1"/>
</dbReference>
<dbReference type="Proteomes" id="UP000444721">
    <property type="component" value="Unassembled WGS sequence"/>
</dbReference>
<evidence type="ECO:0000256" key="2">
    <source>
        <dbReference type="SAM" id="MobiDB-lite"/>
    </source>
</evidence>
<dbReference type="EMBL" id="VFQX01000009">
    <property type="protein sequence ID" value="KAF0982645.1"/>
    <property type="molecule type" value="Genomic_DNA"/>
</dbReference>
<dbReference type="InterPro" id="IPR000980">
    <property type="entry name" value="SH2"/>
</dbReference>
<dbReference type="VEuPathDB" id="AmoebaDB:NfTy_018010"/>
<dbReference type="Gene3D" id="3.30.505.10">
    <property type="entry name" value="SH2 domain"/>
    <property type="match status" value="1"/>
</dbReference>
<proteinExistence type="predicted"/>
<dbReference type="VEuPathDB" id="AmoebaDB:NF0097100"/>
<evidence type="ECO:0000313" key="4">
    <source>
        <dbReference type="EMBL" id="KAF0982645.1"/>
    </source>
</evidence>
<organism evidence="4 5">
    <name type="scientific">Naegleria fowleri</name>
    <name type="common">Brain eating amoeba</name>
    <dbReference type="NCBI Taxonomy" id="5763"/>
    <lineage>
        <taxon>Eukaryota</taxon>
        <taxon>Discoba</taxon>
        <taxon>Heterolobosea</taxon>
        <taxon>Tetramitia</taxon>
        <taxon>Eutetramitia</taxon>
        <taxon>Vahlkampfiidae</taxon>
        <taxon>Naegleria</taxon>
    </lineage>
</organism>
<evidence type="ECO:0000313" key="5">
    <source>
        <dbReference type="Proteomes" id="UP000444721"/>
    </source>
</evidence>
<dbReference type="SMART" id="SM00252">
    <property type="entry name" value="SH2"/>
    <property type="match status" value="1"/>
</dbReference>
<dbReference type="PROSITE" id="PS50001">
    <property type="entry name" value="SH2"/>
    <property type="match status" value="1"/>
</dbReference>
<gene>
    <name evidence="4" type="ORF">FDP41_011575</name>
</gene>
<dbReference type="RefSeq" id="XP_044567358.1">
    <property type="nucleotide sequence ID" value="XM_044701998.1"/>
</dbReference>
<protein>
    <recommendedName>
        <fullName evidence="3">SH2 domain-containing protein</fullName>
    </recommendedName>
</protein>
<feature type="region of interest" description="Disordered" evidence="2">
    <location>
        <begin position="1"/>
        <end position="36"/>
    </location>
</feature>
<keyword evidence="1" id="KW-0727">SH2 domain</keyword>
<feature type="domain" description="SH2" evidence="3">
    <location>
        <begin position="409"/>
        <end position="504"/>
    </location>
</feature>
<feature type="region of interest" description="Disordered" evidence="2">
    <location>
        <begin position="580"/>
        <end position="628"/>
    </location>
</feature>
<dbReference type="OrthoDB" id="10255964at2759"/>
<dbReference type="Pfam" id="PF00017">
    <property type="entry name" value="SH2"/>
    <property type="match status" value="1"/>
</dbReference>
<reference evidence="4 5" key="1">
    <citation type="journal article" date="2019" name="Sci. Rep.">
        <title>Nanopore sequencing improves the draft genome of the human pathogenic amoeba Naegleria fowleri.</title>
        <authorList>
            <person name="Liechti N."/>
            <person name="Schurch N."/>
            <person name="Bruggmann R."/>
            <person name="Wittwer M."/>
        </authorList>
    </citation>
    <scope>NUCLEOTIDE SEQUENCE [LARGE SCALE GENOMIC DNA]</scope>
    <source>
        <strain evidence="4 5">ATCC 30894</strain>
    </source>
</reference>
<dbReference type="VEuPathDB" id="AmoebaDB:FDP41_011575"/>
<dbReference type="CDD" id="cd00173">
    <property type="entry name" value="SH2"/>
    <property type="match status" value="1"/>
</dbReference>
<dbReference type="OMA" id="SFNVQMS"/>
<name>A0A6A5CBB2_NAEFO</name>
<keyword evidence="5" id="KW-1185">Reference proteome</keyword>
<feature type="compositionally biased region" description="Low complexity" evidence="2">
    <location>
        <begin position="586"/>
        <end position="602"/>
    </location>
</feature>
<feature type="compositionally biased region" description="Basic and acidic residues" evidence="2">
    <location>
        <begin position="613"/>
        <end position="622"/>
    </location>
</feature>
<comment type="caution">
    <text evidence="4">The sequence shown here is derived from an EMBL/GenBank/DDBJ whole genome shotgun (WGS) entry which is preliminary data.</text>
</comment>
<dbReference type="AlphaFoldDB" id="A0A6A5CBB2"/>
<sequence>MGQPSSTGSVRSNNNHHTTTDTSQPGGGLGTILGASSLPNIHATSQHNPAMGTMTPNSPNVSFNNNNNNNNMNTGGNNPTPIVVAPPPTDPLLISLNELAQILVQFNEDPLIYLLDEISRHYRELQFGNLKKYLNVPKYASDWLEGGGDRGGGGLFGGGSFGGSGLDDEDDDDLGVKYNTNSAYTVWLTALKDRQIPRFIKKLEKFKDYSGRKPNISFNVQMSTSSTQNSLRRASSFVGAQANQRPSYVVDLDSKQRYYEVRNEMMIILTHVLEEIKDLRECIEQKRKSEATLGANSTISDSINVTPLFNDFDFEKQWWEQKIGVQNFSVRKKGFIDAVEETFAHLKTKWDIDLLEEIADPTCDGVVSVTDLKNVVRWLGSIFRWQSDELKLRSIAAREEYAPLNFLPHFWGSLTGLDAQDLLRNEEPGTYLIRFNECEPGTLCLSSVQEEVGSTEENGHGFFSSRQVYHFVLRRTKTDKEGACYYLSEADKAGKFKTVTELIDKCYFLTFKYPYVNDELKSTSITKKREVDVLSALRFYSSEHDDSTPYPFVIFKGKFTTAKKDSDVNKQKTLSISSKAKALDQSSSSGNLNSSTNSLSSLARAEGSSASIRRVETGKEEIIDLGEE</sequence>
<evidence type="ECO:0000256" key="1">
    <source>
        <dbReference type="PROSITE-ProRule" id="PRU00191"/>
    </source>
</evidence>